<evidence type="ECO:0000313" key="2">
    <source>
        <dbReference type="EMBL" id="KAE8313886.1"/>
    </source>
</evidence>
<reference evidence="3" key="1">
    <citation type="submission" date="2019-04" db="EMBL/GenBank/DDBJ databases">
        <title>Friends and foes A comparative genomics studyof 23 Aspergillus species from section Flavi.</title>
        <authorList>
            <consortium name="DOE Joint Genome Institute"/>
            <person name="Kjaerbolling I."/>
            <person name="Vesth T."/>
            <person name="Frisvad J.C."/>
            <person name="Nybo J.L."/>
            <person name="Theobald S."/>
            <person name="Kildgaard S."/>
            <person name="Isbrandt T."/>
            <person name="Kuo A."/>
            <person name="Sato A."/>
            <person name="Lyhne E.K."/>
            <person name="Kogle M.E."/>
            <person name="Wiebenga A."/>
            <person name="Kun R.S."/>
            <person name="Lubbers R.J."/>
            <person name="Makela M.R."/>
            <person name="Barry K."/>
            <person name="Chovatia M."/>
            <person name="Clum A."/>
            <person name="Daum C."/>
            <person name="Haridas S."/>
            <person name="He G."/>
            <person name="LaButti K."/>
            <person name="Lipzen A."/>
            <person name="Mondo S."/>
            <person name="Riley R."/>
            <person name="Salamov A."/>
            <person name="Simmons B.A."/>
            <person name="Magnuson J.K."/>
            <person name="Henrissat B."/>
            <person name="Mortensen U.H."/>
            <person name="Larsen T.O."/>
            <person name="Devries R.P."/>
            <person name="Grigoriev I.V."/>
            <person name="Machida M."/>
            <person name="Baker S.E."/>
            <person name="Andersen M.R."/>
        </authorList>
    </citation>
    <scope>NUCLEOTIDE SEQUENCE [LARGE SCALE GENOMIC DNA]</scope>
    <source>
        <strain evidence="3">CBS 130015</strain>
    </source>
</reference>
<sequence>MILRSLFLNIYITVSTLPASAARCKTEVLVLLLASTSAPSATRVITMERSQPHETPCKSVSSPSSRWYTFDPALRTNKRPWSFPWPLCTKNGNSPATDYIHVSS</sequence>
<feature type="chain" id="PRO_5024861565" description="Secreted protein" evidence="1">
    <location>
        <begin position="22"/>
        <end position="104"/>
    </location>
</feature>
<keyword evidence="3" id="KW-1185">Reference proteome</keyword>
<evidence type="ECO:0000256" key="1">
    <source>
        <dbReference type="SAM" id="SignalP"/>
    </source>
</evidence>
<name>A0A5N6W042_9EURO</name>
<feature type="signal peptide" evidence="1">
    <location>
        <begin position="1"/>
        <end position="21"/>
    </location>
</feature>
<proteinExistence type="predicted"/>
<dbReference type="AlphaFoldDB" id="A0A5N6W042"/>
<protein>
    <recommendedName>
        <fullName evidence="4">Secreted protein</fullName>
    </recommendedName>
</protein>
<gene>
    <name evidence="2" type="ORF">BDV41DRAFT_535388</name>
</gene>
<keyword evidence="1" id="KW-0732">Signal</keyword>
<evidence type="ECO:0008006" key="4">
    <source>
        <dbReference type="Google" id="ProtNLM"/>
    </source>
</evidence>
<accession>A0A5N6W042</accession>
<dbReference type="Proteomes" id="UP000325433">
    <property type="component" value="Unassembled WGS sequence"/>
</dbReference>
<organism evidence="2 3">
    <name type="scientific">Aspergillus transmontanensis</name>
    <dbReference type="NCBI Taxonomy" id="1034304"/>
    <lineage>
        <taxon>Eukaryota</taxon>
        <taxon>Fungi</taxon>
        <taxon>Dikarya</taxon>
        <taxon>Ascomycota</taxon>
        <taxon>Pezizomycotina</taxon>
        <taxon>Eurotiomycetes</taxon>
        <taxon>Eurotiomycetidae</taxon>
        <taxon>Eurotiales</taxon>
        <taxon>Aspergillaceae</taxon>
        <taxon>Aspergillus</taxon>
        <taxon>Aspergillus subgen. Circumdati</taxon>
    </lineage>
</organism>
<dbReference type="EMBL" id="ML738322">
    <property type="protein sequence ID" value="KAE8313886.1"/>
    <property type="molecule type" value="Genomic_DNA"/>
</dbReference>
<evidence type="ECO:0000313" key="3">
    <source>
        <dbReference type="Proteomes" id="UP000325433"/>
    </source>
</evidence>